<protein>
    <submittedName>
        <fullName evidence="2">Enoyl-CoA hydratase/isomerase family protein</fullName>
    </submittedName>
</protein>
<dbReference type="InterPro" id="IPR014748">
    <property type="entry name" value="Enoyl-CoA_hydra_C"/>
</dbReference>
<comment type="similarity">
    <text evidence="1">Belongs to the enoyl-CoA hydratase/isomerase family.</text>
</comment>
<dbReference type="Proteomes" id="UP000060602">
    <property type="component" value="Chromosome"/>
</dbReference>
<dbReference type="GO" id="GO:0016853">
    <property type="term" value="F:isomerase activity"/>
    <property type="evidence" value="ECO:0007669"/>
    <property type="project" value="UniProtKB-KW"/>
</dbReference>
<dbReference type="RefSeq" id="WP_008642579.1">
    <property type="nucleotide sequence ID" value="NZ_CP014060.2"/>
</dbReference>
<gene>
    <name evidence="2" type="ORF">AL504_18100</name>
</gene>
<dbReference type="Gene3D" id="3.90.226.10">
    <property type="entry name" value="2-enoyl-CoA Hydratase, Chain A, domain 1"/>
    <property type="match status" value="1"/>
</dbReference>
<dbReference type="InterPro" id="IPR001753">
    <property type="entry name" value="Enoyl-CoA_hydra/iso"/>
</dbReference>
<dbReference type="CDD" id="cd06558">
    <property type="entry name" value="crotonase-like"/>
    <property type="match status" value="1"/>
</dbReference>
<dbReference type="PANTHER" id="PTHR43802">
    <property type="entry name" value="ENOYL-COA HYDRATASE"/>
    <property type="match status" value="1"/>
</dbReference>
<evidence type="ECO:0000313" key="2">
    <source>
        <dbReference type="EMBL" id="AMG37747.1"/>
    </source>
</evidence>
<evidence type="ECO:0000256" key="1">
    <source>
        <dbReference type="ARBA" id="ARBA00005254"/>
    </source>
</evidence>
<dbReference type="EMBL" id="CP014060">
    <property type="protein sequence ID" value="AMG37747.1"/>
    <property type="molecule type" value="Genomic_DNA"/>
</dbReference>
<reference evidence="3" key="1">
    <citation type="submission" date="2015-12" db="EMBL/GenBank/DDBJ databases">
        <title>FDA dAtabase for Regulatory Grade micrObial Sequences (FDA-ARGOS): Supporting development and validation of Infectious Disease Dx tests.</title>
        <authorList>
            <person name="Case J."/>
            <person name="Tallon L."/>
            <person name="Sadzewicz L."/>
            <person name="Sengamalay N."/>
            <person name="Ott S."/>
            <person name="Godinez A."/>
            <person name="Nagaraj S."/>
            <person name="Nadendla S."/>
            <person name="Sichtig H."/>
        </authorList>
    </citation>
    <scope>NUCLEOTIDE SEQUENCE [LARGE SCALE GENOMIC DNA]</scope>
    <source>
        <strain evidence="3">FDAARGOS_147</strain>
    </source>
</reference>
<dbReference type="AlphaFoldDB" id="A0A109XWX9"/>
<dbReference type="SUPFAM" id="SSF52096">
    <property type="entry name" value="ClpP/crotonase"/>
    <property type="match status" value="1"/>
</dbReference>
<name>A0A109XWX9_ALCXX</name>
<organism evidence="2 3">
    <name type="scientific">Alcaligenes xylosoxydans xylosoxydans</name>
    <name type="common">Achromobacter xylosoxidans</name>
    <dbReference type="NCBI Taxonomy" id="85698"/>
    <lineage>
        <taxon>Bacteria</taxon>
        <taxon>Pseudomonadati</taxon>
        <taxon>Pseudomonadota</taxon>
        <taxon>Betaproteobacteria</taxon>
        <taxon>Burkholderiales</taxon>
        <taxon>Alcaligenaceae</taxon>
        <taxon>Achromobacter</taxon>
    </lineage>
</organism>
<dbReference type="PANTHER" id="PTHR43802:SF1">
    <property type="entry name" value="IP11341P-RELATED"/>
    <property type="match status" value="1"/>
</dbReference>
<accession>A0A109XWX9</accession>
<evidence type="ECO:0000313" key="3">
    <source>
        <dbReference type="Proteomes" id="UP000060602"/>
    </source>
</evidence>
<keyword evidence="2" id="KW-0413">Isomerase</keyword>
<dbReference type="Pfam" id="PF00378">
    <property type="entry name" value="ECH_1"/>
    <property type="match status" value="1"/>
</dbReference>
<sequence length="262" mass="27451">MSENSVILEKHGAVATITLNAPQKKNALSTSVVNVLAGVIADVERDGSIRALLLRGEGRMFSCGGDIDEMAAAGEALSTLVDDELRVVERMIPQFASLPFPVVCAVQGAVAGGGLGLALASDYLIAASGTKFVAAHTGLGYAGDFGISWLLPRAVGGRRARDMILTNRVVGSDEALAWGLVEKVVPGESLLDEAQRMTVQFSTGPTHGYAGAKRLQLAAFESGLVTSLRLEAAEMNRASKTTDSLEAVHAFVAKRVPQFTGR</sequence>
<dbReference type="Gene3D" id="1.10.12.10">
    <property type="entry name" value="Lyase 2-enoyl-coa Hydratase, Chain A, domain 2"/>
    <property type="match status" value="1"/>
</dbReference>
<proteinExistence type="inferred from homology"/>
<dbReference type="InterPro" id="IPR029045">
    <property type="entry name" value="ClpP/crotonase-like_dom_sf"/>
</dbReference>